<evidence type="ECO:0000256" key="4">
    <source>
        <dbReference type="ARBA" id="ARBA00023295"/>
    </source>
</evidence>
<evidence type="ECO:0000256" key="5">
    <source>
        <dbReference type="PROSITE-ProRule" id="PRU10058"/>
    </source>
</evidence>
<dbReference type="SUPFAM" id="SSF48208">
    <property type="entry name" value="Six-hairpin glycosidases"/>
    <property type="match status" value="1"/>
</dbReference>
<keyword evidence="4 6" id="KW-0326">Glycosidase</keyword>
<evidence type="ECO:0000256" key="6">
    <source>
        <dbReference type="RuleBase" id="RU361167"/>
    </source>
</evidence>
<dbReference type="InterPro" id="IPR008928">
    <property type="entry name" value="6-hairpin_glycosidase_sf"/>
</dbReference>
<dbReference type="InterPro" id="IPR019834">
    <property type="entry name" value="Glyco_hydro_8_CS"/>
</dbReference>
<dbReference type="EMBL" id="QKNV01000188">
    <property type="protein sequence ID" value="PZA20382.1"/>
    <property type="molecule type" value="Genomic_DNA"/>
</dbReference>
<dbReference type="Proteomes" id="UP000247602">
    <property type="component" value="Unassembled WGS sequence"/>
</dbReference>
<dbReference type="Pfam" id="PF01270">
    <property type="entry name" value="Glyco_hydro_8"/>
    <property type="match status" value="1"/>
</dbReference>
<keyword evidence="6" id="KW-0624">Polysaccharide degradation</keyword>
<dbReference type="Gene3D" id="1.50.10.10">
    <property type="match status" value="1"/>
</dbReference>
<evidence type="ECO:0000256" key="2">
    <source>
        <dbReference type="ARBA" id="ARBA00022729"/>
    </source>
</evidence>
<feature type="region of interest" description="Disordered" evidence="7">
    <location>
        <begin position="1"/>
        <end position="22"/>
    </location>
</feature>
<dbReference type="PRINTS" id="PR00735">
    <property type="entry name" value="GLHYDRLASE8"/>
</dbReference>
<sequence>MTGMLREQEAVPADGPQPGPRRRGRLAALVALVLAVVLGVAGTVYADDITDAVATVAADEPRAVSDRTVLDDLWRVYTENYLEEGTNRTLDPQSGGITTSEGQSYTMLRAVWSDDLQTFTDSWQWTKDNLQRADSLMSWRFGPRSDGSYGVQEELGGDNTASDADADIALALLMAYSRWKQDVFLYDALPIIDSIWTEEVVAVAGEPVLAANDLEQFDTERVLVNPSYFAPYAYRVFAAVDLEHDWPGLVDNTYEVLEALEDQPLDAARSAGLPPDWVFMDRETGAFSPVSDTLTTRFSYDALRLPWRLALDARWHDEERAVALLERQSLLAEEWTSRGELAAVYGRDGTPVVDYEAPAMYGGAMGYFTVVEPDLAEEVYTEELLPVYDADTGNLAEQLGYYDSNWVWFGMALHLDALPDLTVTER</sequence>
<dbReference type="InterPro" id="IPR002037">
    <property type="entry name" value="Glyco_hydro_8"/>
</dbReference>
<accession>A0A323V6J9</accession>
<comment type="caution">
    <text evidence="8">The sequence shown here is derived from an EMBL/GenBank/DDBJ whole genome shotgun (WGS) entry which is preliminary data.</text>
</comment>
<keyword evidence="6" id="KW-0119">Carbohydrate metabolism</keyword>
<protein>
    <recommendedName>
        <fullName evidence="6">Glucanase</fullName>
        <ecNumber evidence="6">3.2.1.-</ecNumber>
    </recommendedName>
</protein>
<reference evidence="8 9" key="1">
    <citation type="submission" date="2018-06" db="EMBL/GenBank/DDBJ databases">
        <title>Draft genome sequence of Modestobacter versicolor CP153-2.</title>
        <authorList>
            <person name="Gundlapally S.R."/>
        </authorList>
    </citation>
    <scope>NUCLEOTIDE SEQUENCE [LARGE SCALE GENOMIC DNA]</scope>
    <source>
        <strain evidence="8 9">CP153-2</strain>
    </source>
</reference>
<gene>
    <name evidence="8" type="ORF">DMO24_15745</name>
</gene>
<name>A0A323V6J9_9ACTN</name>
<keyword evidence="9" id="KW-1185">Reference proteome</keyword>
<proteinExistence type="inferred from homology"/>
<evidence type="ECO:0000256" key="3">
    <source>
        <dbReference type="ARBA" id="ARBA00022801"/>
    </source>
</evidence>
<evidence type="ECO:0000313" key="9">
    <source>
        <dbReference type="Proteomes" id="UP000247602"/>
    </source>
</evidence>
<evidence type="ECO:0000256" key="7">
    <source>
        <dbReference type="SAM" id="MobiDB-lite"/>
    </source>
</evidence>
<evidence type="ECO:0000256" key="1">
    <source>
        <dbReference type="ARBA" id="ARBA00009209"/>
    </source>
</evidence>
<dbReference type="EC" id="3.2.1.-" evidence="6"/>
<dbReference type="GO" id="GO:0004553">
    <property type="term" value="F:hydrolase activity, hydrolyzing O-glycosyl compounds"/>
    <property type="evidence" value="ECO:0007669"/>
    <property type="project" value="InterPro"/>
</dbReference>
<keyword evidence="2" id="KW-0732">Signal</keyword>
<feature type="active site" description="Nucleophile" evidence="5">
    <location>
        <position position="163"/>
    </location>
</feature>
<keyword evidence="3 6" id="KW-0378">Hydrolase</keyword>
<dbReference type="PROSITE" id="PS00812">
    <property type="entry name" value="GLYCOSYL_HYDROL_F8"/>
    <property type="match status" value="1"/>
</dbReference>
<organism evidence="8 9">
    <name type="scientific">Modestobacter versicolor</name>
    <dbReference type="NCBI Taxonomy" id="429133"/>
    <lineage>
        <taxon>Bacteria</taxon>
        <taxon>Bacillati</taxon>
        <taxon>Actinomycetota</taxon>
        <taxon>Actinomycetes</taxon>
        <taxon>Geodermatophilales</taxon>
        <taxon>Geodermatophilaceae</taxon>
        <taxon>Modestobacter</taxon>
    </lineage>
</organism>
<dbReference type="GO" id="GO:0000272">
    <property type="term" value="P:polysaccharide catabolic process"/>
    <property type="evidence" value="ECO:0007669"/>
    <property type="project" value="UniProtKB-KW"/>
</dbReference>
<dbReference type="AlphaFoldDB" id="A0A323V6J9"/>
<comment type="similarity">
    <text evidence="1 6">Belongs to the glycosyl hydrolase 8 (cellulase D) family.</text>
</comment>
<evidence type="ECO:0000313" key="8">
    <source>
        <dbReference type="EMBL" id="PZA20382.1"/>
    </source>
</evidence>
<dbReference type="InterPro" id="IPR012341">
    <property type="entry name" value="6hp_glycosidase-like_sf"/>
</dbReference>